<dbReference type="Pfam" id="PF20681">
    <property type="entry name" value="DUF6818"/>
    <property type="match status" value="1"/>
</dbReference>
<feature type="region of interest" description="Disordered" evidence="1">
    <location>
        <begin position="247"/>
        <end position="273"/>
    </location>
</feature>
<proteinExistence type="predicted"/>
<evidence type="ECO:0000313" key="4">
    <source>
        <dbReference type="Proteomes" id="UP000736787"/>
    </source>
</evidence>
<evidence type="ECO:0000259" key="2">
    <source>
        <dbReference type="Pfam" id="PF20681"/>
    </source>
</evidence>
<sequence length="273" mass="31046">MTGKPLKGPKPTRPSKMVASKRATRNLDSPTTSLTPVAEKSPEPLTPYQRMQEILSAKAAVEEHGPILVDTVKGLKTHLQDHTYEQWQLIRMHFVDARAPEPLEKILRVFQSGSELLPRPGTVVNIDEYSHLQLYRDLQCQLPTRLSQLNWERSNLRREQMTKHRGSTNYEMHCLLNLIRKHLPVASAEWEAVSALYNATKEPQWKARNGASLKRKFCSMCIASKLGGTELVSATIWVQSMMTMKKRGEAKQEPSRCSTNEPLDTRRVPLDVP</sequence>
<feature type="compositionally biased region" description="Polar residues" evidence="1">
    <location>
        <begin position="26"/>
        <end position="35"/>
    </location>
</feature>
<feature type="region of interest" description="Disordered" evidence="1">
    <location>
        <begin position="1"/>
        <end position="44"/>
    </location>
</feature>
<feature type="domain" description="DUF6818" evidence="2">
    <location>
        <begin position="184"/>
        <end position="236"/>
    </location>
</feature>
<comment type="caution">
    <text evidence="3">The sequence shown here is derived from an EMBL/GenBank/DDBJ whole genome shotgun (WGS) entry which is preliminary data.</text>
</comment>
<feature type="compositionally biased region" description="Basic and acidic residues" evidence="1">
    <location>
        <begin position="263"/>
        <end position="273"/>
    </location>
</feature>
<gene>
    <name evidence="3" type="ORF">PC117_g21117</name>
</gene>
<dbReference type="InterPro" id="IPR049203">
    <property type="entry name" value="DUF6818"/>
</dbReference>
<dbReference type="VEuPathDB" id="FungiDB:PC110_g21616"/>
<organism evidence="3 4">
    <name type="scientific">Phytophthora cactorum</name>
    <dbReference type="NCBI Taxonomy" id="29920"/>
    <lineage>
        <taxon>Eukaryota</taxon>
        <taxon>Sar</taxon>
        <taxon>Stramenopiles</taxon>
        <taxon>Oomycota</taxon>
        <taxon>Peronosporomycetes</taxon>
        <taxon>Peronosporales</taxon>
        <taxon>Peronosporaceae</taxon>
        <taxon>Phytophthora</taxon>
    </lineage>
</organism>
<dbReference type="EMBL" id="RCMK01001035">
    <property type="protein sequence ID" value="KAG2904064.1"/>
    <property type="molecule type" value="Genomic_DNA"/>
</dbReference>
<evidence type="ECO:0000313" key="3">
    <source>
        <dbReference type="EMBL" id="KAG2904064.1"/>
    </source>
</evidence>
<dbReference type="Proteomes" id="UP000736787">
    <property type="component" value="Unassembled WGS sequence"/>
</dbReference>
<reference evidence="3" key="1">
    <citation type="submission" date="2018-10" db="EMBL/GenBank/DDBJ databases">
        <title>Effector identification in a new, highly contiguous assembly of the strawberry crown rot pathogen Phytophthora cactorum.</title>
        <authorList>
            <person name="Armitage A.D."/>
            <person name="Nellist C.F."/>
            <person name="Bates H."/>
            <person name="Vickerstaff R.J."/>
            <person name="Harrison R.J."/>
        </authorList>
    </citation>
    <scope>NUCLEOTIDE SEQUENCE</scope>
    <source>
        <strain evidence="3">4040</strain>
    </source>
</reference>
<evidence type="ECO:0000256" key="1">
    <source>
        <dbReference type="SAM" id="MobiDB-lite"/>
    </source>
</evidence>
<name>A0A8T1BKU2_9STRA</name>
<accession>A0A8T1BKU2</accession>
<protein>
    <recommendedName>
        <fullName evidence="2">DUF6818 domain-containing protein</fullName>
    </recommendedName>
</protein>
<dbReference type="AlphaFoldDB" id="A0A8T1BKU2"/>